<feature type="transmembrane region" description="Helical" evidence="6">
    <location>
        <begin position="31"/>
        <end position="49"/>
    </location>
</feature>
<dbReference type="AlphaFoldDB" id="D7FNL2"/>
<evidence type="ECO:0000313" key="8">
    <source>
        <dbReference type="Proteomes" id="UP000002630"/>
    </source>
</evidence>
<feature type="transmembrane region" description="Helical" evidence="6">
    <location>
        <begin position="90"/>
        <end position="109"/>
    </location>
</feature>
<feature type="transmembrane region" description="Helical" evidence="6">
    <location>
        <begin position="6"/>
        <end position="24"/>
    </location>
</feature>
<dbReference type="PANTHER" id="PTHR12668:SF43">
    <property type="entry name" value="TRANSMEMBRANE PROTEIN 14 HOMOLOG"/>
    <property type="match status" value="1"/>
</dbReference>
<comment type="subcellular location">
    <subcellularLocation>
        <location evidence="1">Membrane</location>
    </subcellularLocation>
</comment>
<dbReference type="InterPro" id="IPR005349">
    <property type="entry name" value="TMEM14"/>
</dbReference>
<dbReference type="Pfam" id="PF03647">
    <property type="entry name" value="Tmemb_14"/>
    <property type="match status" value="1"/>
</dbReference>
<dbReference type="GO" id="GO:0016020">
    <property type="term" value="C:membrane"/>
    <property type="evidence" value="ECO:0007669"/>
    <property type="project" value="UniProtKB-SubCell"/>
</dbReference>
<dbReference type="Gene3D" id="1.10.10.1740">
    <property type="entry name" value="Transmembrane protein 14-like"/>
    <property type="match status" value="1"/>
</dbReference>
<evidence type="ECO:0000256" key="3">
    <source>
        <dbReference type="ARBA" id="ARBA00022692"/>
    </source>
</evidence>
<dbReference type="OMA" id="CSYNEYK"/>
<keyword evidence="4 6" id="KW-1133">Transmembrane helix</keyword>
<accession>D7FNL2</accession>
<dbReference type="InterPro" id="IPR044890">
    <property type="entry name" value="TMEM14_sf"/>
</dbReference>
<evidence type="ECO:0000256" key="5">
    <source>
        <dbReference type="ARBA" id="ARBA00023136"/>
    </source>
</evidence>
<dbReference type="OrthoDB" id="10361474at2759"/>
<dbReference type="eggNOG" id="KOG4267">
    <property type="taxonomic scope" value="Eukaryota"/>
</dbReference>
<dbReference type="EMBL" id="FN649727">
    <property type="protein sequence ID" value="CBJ26023.1"/>
    <property type="molecule type" value="Genomic_DNA"/>
</dbReference>
<evidence type="ECO:0000313" key="7">
    <source>
        <dbReference type="EMBL" id="CBJ26023.1"/>
    </source>
</evidence>
<keyword evidence="3 6" id="KW-0812">Transmembrane</keyword>
<evidence type="ECO:0000256" key="4">
    <source>
        <dbReference type="ARBA" id="ARBA00022989"/>
    </source>
</evidence>
<organism evidence="7 8">
    <name type="scientific">Ectocarpus siliculosus</name>
    <name type="common">Brown alga</name>
    <name type="synonym">Conferva siliculosa</name>
    <dbReference type="NCBI Taxonomy" id="2880"/>
    <lineage>
        <taxon>Eukaryota</taxon>
        <taxon>Sar</taxon>
        <taxon>Stramenopiles</taxon>
        <taxon>Ochrophyta</taxon>
        <taxon>PX clade</taxon>
        <taxon>Phaeophyceae</taxon>
        <taxon>Ectocarpales</taxon>
        <taxon>Ectocarpaceae</taxon>
        <taxon>Ectocarpus</taxon>
    </lineage>
</organism>
<evidence type="ECO:0000256" key="6">
    <source>
        <dbReference type="SAM" id="Phobius"/>
    </source>
</evidence>
<dbReference type="PANTHER" id="PTHR12668">
    <property type="entry name" value="TRANSMEMBRANE PROTEIN 14, 15"/>
    <property type="match status" value="1"/>
</dbReference>
<dbReference type="InParanoid" id="D7FNL2"/>
<evidence type="ECO:0000256" key="1">
    <source>
        <dbReference type="ARBA" id="ARBA00004370"/>
    </source>
</evidence>
<keyword evidence="5 6" id="KW-0472">Membrane</keyword>
<evidence type="ECO:0000256" key="2">
    <source>
        <dbReference type="ARBA" id="ARBA00007590"/>
    </source>
</evidence>
<dbReference type="Proteomes" id="UP000002630">
    <property type="component" value="Linkage Group LG02"/>
</dbReference>
<reference evidence="7 8" key="1">
    <citation type="journal article" date="2010" name="Nature">
        <title>The Ectocarpus genome and the independent evolution of multicellularity in brown algae.</title>
        <authorList>
            <person name="Cock J.M."/>
            <person name="Sterck L."/>
            <person name="Rouze P."/>
            <person name="Scornet D."/>
            <person name="Allen A.E."/>
            <person name="Amoutzias G."/>
            <person name="Anthouard V."/>
            <person name="Artiguenave F."/>
            <person name="Aury J.M."/>
            <person name="Badger J.H."/>
            <person name="Beszteri B."/>
            <person name="Billiau K."/>
            <person name="Bonnet E."/>
            <person name="Bothwell J.H."/>
            <person name="Bowler C."/>
            <person name="Boyen C."/>
            <person name="Brownlee C."/>
            <person name="Carrano C.J."/>
            <person name="Charrier B."/>
            <person name="Cho G.Y."/>
            <person name="Coelho S.M."/>
            <person name="Collen J."/>
            <person name="Corre E."/>
            <person name="Da Silva C."/>
            <person name="Delage L."/>
            <person name="Delaroque N."/>
            <person name="Dittami S.M."/>
            <person name="Doulbeau S."/>
            <person name="Elias M."/>
            <person name="Farnham G."/>
            <person name="Gachon C.M."/>
            <person name="Gschloessl B."/>
            <person name="Heesch S."/>
            <person name="Jabbari K."/>
            <person name="Jubin C."/>
            <person name="Kawai H."/>
            <person name="Kimura K."/>
            <person name="Kloareg B."/>
            <person name="Kupper F.C."/>
            <person name="Lang D."/>
            <person name="Le Bail A."/>
            <person name="Leblanc C."/>
            <person name="Lerouge P."/>
            <person name="Lohr M."/>
            <person name="Lopez P.J."/>
            <person name="Martens C."/>
            <person name="Maumus F."/>
            <person name="Michel G."/>
            <person name="Miranda-Saavedra D."/>
            <person name="Morales J."/>
            <person name="Moreau H."/>
            <person name="Motomura T."/>
            <person name="Nagasato C."/>
            <person name="Napoli C.A."/>
            <person name="Nelson D.R."/>
            <person name="Nyvall-Collen P."/>
            <person name="Peters A.F."/>
            <person name="Pommier C."/>
            <person name="Potin P."/>
            <person name="Poulain J."/>
            <person name="Quesneville H."/>
            <person name="Read B."/>
            <person name="Rensing S.A."/>
            <person name="Ritter A."/>
            <person name="Rousvoal S."/>
            <person name="Samanta M."/>
            <person name="Samson G."/>
            <person name="Schroeder D.C."/>
            <person name="Segurens B."/>
            <person name="Strittmatter M."/>
            <person name="Tonon T."/>
            <person name="Tregear J.W."/>
            <person name="Valentin K."/>
            <person name="von Dassow P."/>
            <person name="Yamagishi T."/>
            <person name="Van de Peer Y."/>
            <person name="Wincker P."/>
        </authorList>
    </citation>
    <scope>NUCLEOTIDE SEQUENCE [LARGE SCALE GENOMIC DNA]</scope>
    <source>
        <strain evidence="8">Ec32 / CCAP1310/4</strain>
    </source>
</reference>
<name>D7FNL2_ECTSI</name>
<protein>
    <submittedName>
        <fullName evidence="7">Uncharacterized protein</fullName>
    </submittedName>
</protein>
<gene>
    <name evidence="7" type="ORF">Esi_0018_0103</name>
</gene>
<dbReference type="STRING" id="2880.D7FNL2"/>
<sequence>MHDFCLTIPYGMIVMFGGIIGFLAAGSKASLMAGGGSGALLMLLGYGGYMEYKAKGTVSQLWTIASLVISNVIWVMMAKRFRKTGKIMPSAPLGILALLMAFFYAYQMAKTTKTSFKPAAQDGSATDKKES</sequence>
<proteinExistence type="inferred from homology"/>
<feature type="transmembrane region" description="Helical" evidence="6">
    <location>
        <begin position="61"/>
        <end position="78"/>
    </location>
</feature>
<keyword evidence="8" id="KW-1185">Reference proteome</keyword>
<dbReference type="EMBL" id="FN648291">
    <property type="protein sequence ID" value="CBJ26023.1"/>
    <property type="molecule type" value="Genomic_DNA"/>
</dbReference>
<comment type="similarity">
    <text evidence="2">Belongs to the TMEM14 family.</text>
</comment>